<dbReference type="Pfam" id="PF02021">
    <property type="entry name" value="UPF0102"/>
    <property type="match status" value="1"/>
</dbReference>
<sequence>MPKQRTKRDRRSAERKGRWAEWLCCFSLWLRGYRILGTRLRLSGGEIDILAVKGKALAVIEVKARPSLEAALAAVSLPNWRRRHAAANQYLSGRSHLHSLGIRFDLMVVRRRRWPKHIKDVWRAEG</sequence>
<dbReference type="GO" id="GO:0003676">
    <property type="term" value="F:nucleic acid binding"/>
    <property type="evidence" value="ECO:0007669"/>
    <property type="project" value="InterPro"/>
</dbReference>
<dbReference type="Gene3D" id="3.40.1350.10">
    <property type="match status" value="1"/>
</dbReference>
<dbReference type="PANTHER" id="PTHR34039">
    <property type="entry name" value="UPF0102 PROTEIN YRAN"/>
    <property type="match status" value="1"/>
</dbReference>
<dbReference type="HAMAP" id="MF_00048">
    <property type="entry name" value="UPF0102"/>
    <property type="match status" value="1"/>
</dbReference>
<reference evidence="3" key="1">
    <citation type="submission" date="2020-04" db="EMBL/GenBank/DDBJ databases">
        <title>A desert anoxygenic phototrophic bacterium fixes CO2 using RubisCO under aerobic conditions.</title>
        <authorList>
            <person name="Tang K."/>
        </authorList>
    </citation>
    <scope>NUCLEOTIDE SEQUENCE [LARGE SCALE GENOMIC DNA]</scope>
    <source>
        <strain evidence="3">MIMtkB3</strain>
    </source>
</reference>
<dbReference type="Proteomes" id="UP000501891">
    <property type="component" value="Chromosome"/>
</dbReference>
<dbReference type="NCBIfam" id="NF009151">
    <property type="entry name" value="PRK12497.1-5"/>
    <property type="match status" value="1"/>
</dbReference>
<dbReference type="KEGG" id="acru:HHL28_16175"/>
<gene>
    <name evidence="3" type="ORF">HHL28_16175</name>
</gene>
<dbReference type="AlphaFoldDB" id="A0A858RAB6"/>
<dbReference type="PANTHER" id="PTHR34039:SF1">
    <property type="entry name" value="UPF0102 PROTEIN YRAN"/>
    <property type="match status" value="1"/>
</dbReference>
<dbReference type="InterPro" id="IPR011856">
    <property type="entry name" value="tRNA_endonuc-like_dom_sf"/>
</dbReference>
<dbReference type="InterPro" id="IPR011335">
    <property type="entry name" value="Restrct_endonuc-II-like"/>
</dbReference>
<name>A0A858RAB6_9PROT</name>
<dbReference type="InterPro" id="IPR003509">
    <property type="entry name" value="UPF0102_YraN-like"/>
</dbReference>
<proteinExistence type="inferred from homology"/>
<organism evidence="3 4">
    <name type="scientific">Aerophototrophica crusticola</name>
    <dbReference type="NCBI Taxonomy" id="1709002"/>
    <lineage>
        <taxon>Bacteria</taxon>
        <taxon>Pseudomonadati</taxon>
        <taxon>Pseudomonadota</taxon>
        <taxon>Alphaproteobacteria</taxon>
        <taxon>Rhodospirillales</taxon>
        <taxon>Rhodospirillaceae</taxon>
        <taxon>Aerophototrophica</taxon>
    </lineage>
</organism>
<comment type="similarity">
    <text evidence="1 2">Belongs to the UPF0102 family.</text>
</comment>
<evidence type="ECO:0000256" key="2">
    <source>
        <dbReference type="HAMAP-Rule" id="MF_00048"/>
    </source>
</evidence>
<dbReference type="EMBL" id="CP051775">
    <property type="protein sequence ID" value="QJE74405.1"/>
    <property type="molecule type" value="Genomic_DNA"/>
</dbReference>
<evidence type="ECO:0000313" key="4">
    <source>
        <dbReference type="Proteomes" id="UP000501891"/>
    </source>
</evidence>
<dbReference type="SUPFAM" id="SSF52980">
    <property type="entry name" value="Restriction endonuclease-like"/>
    <property type="match status" value="1"/>
</dbReference>
<protein>
    <recommendedName>
        <fullName evidence="2">UPF0102 protein HHL28_16175</fullName>
    </recommendedName>
</protein>
<keyword evidence="4" id="KW-1185">Reference proteome</keyword>
<accession>A0A858RAB6</accession>
<evidence type="ECO:0000313" key="3">
    <source>
        <dbReference type="EMBL" id="QJE74405.1"/>
    </source>
</evidence>
<evidence type="ECO:0000256" key="1">
    <source>
        <dbReference type="ARBA" id="ARBA00006738"/>
    </source>
</evidence>